<evidence type="ECO:0000256" key="1">
    <source>
        <dbReference type="ARBA" id="ARBA00000085"/>
    </source>
</evidence>
<dbReference type="SMART" id="SM00387">
    <property type="entry name" value="HATPase_c"/>
    <property type="match status" value="1"/>
</dbReference>
<dbReference type="PANTHER" id="PTHR45528">
    <property type="entry name" value="SENSOR HISTIDINE KINASE CPXA"/>
    <property type="match status" value="1"/>
</dbReference>
<dbReference type="InterPro" id="IPR050398">
    <property type="entry name" value="HssS/ArlS-like"/>
</dbReference>
<accession>A0A1H7HQC5</accession>
<dbReference type="PROSITE" id="PS50109">
    <property type="entry name" value="HIS_KIN"/>
    <property type="match status" value="1"/>
</dbReference>
<dbReference type="AlphaFoldDB" id="A0A1H7HQC5"/>
<evidence type="ECO:0000256" key="5">
    <source>
        <dbReference type="ARBA" id="ARBA00022679"/>
    </source>
</evidence>
<keyword evidence="5" id="KW-0808">Transferase</keyword>
<dbReference type="Pfam" id="PF02518">
    <property type="entry name" value="HATPase_c"/>
    <property type="match status" value="1"/>
</dbReference>
<organism evidence="17 18">
    <name type="scientific">Ruminococcus albus</name>
    <dbReference type="NCBI Taxonomy" id="1264"/>
    <lineage>
        <taxon>Bacteria</taxon>
        <taxon>Bacillati</taxon>
        <taxon>Bacillota</taxon>
        <taxon>Clostridia</taxon>
        <taxon>Eubacteriales</taxon>
        <taxon>Oscillospiraceae</taxon>
        <taxon>Ruminococcus</taxon>
    </lineage>
</organism>
<dbReference type="FunFam" id="3.30.565.10:FF:000006">
    <property type="entry name" value="Sensor histidine kinase WalK"/>
    <property type="match status" value="1"/>
</dbReference>
<evidence type="ECO:0000259" key="15">
    <source>
        <dbReference type="PROSITE" id="PS50109"/>
    </source>
</evidence>
<dbReference type="InterPro" id="IPR036097">
    <property type="entry name" value="HisK_dim/P_sf"/>
</dbReference>
<feature type="transmembrane region" description="Helical" evidence="14">
    <location>
        <begin position="30"/>
        <end position="53"/>
    </location>
</feature>
<evidence type="ECO:0000256" key="9">
    <source>
        <dbReference type="ARBA" id="ARBA00023012"/>
    </source>
</evidence>
<dbReference type="InterPro" id="IPR003594">
    <property type="entry name" value="HATPase_dom"/>
</dbReference>
<gene>
    <name evidence="17" type="ORF">SAMN05216469_10353</name>
</gene>
<dbReference type="InterPro" id="IPR036890">
    <property type="entry name" value="HATPase_C_sf"/>
</dbReference>
<keyword evidence="11 14" id="KW-0472">Membrane</keyword>
<feature type="domain" description="HAMP" evidence="16">
    <location>
        <begin position="180"/>
        <end position="232"/>
    </location>
</feature>
<evidence type="ECO:0000256" key="10">
    <source>
        <dbReference type="ARBA" id="ARBA00023026"/>
    </source>
</evidence>
<keyword evidence="4" id="KW-0597">Phosphoprotein</keyword>
<evidence type="ECO:0000313" key="17">
    <source>
        <dbReference type="EMBL" id="SEK52566.1"/>
    </source>
</evidence>
<dbReference type="PANTHER" id="PTHR45528:SF11">
    <property type="entry name" value="HISTIDINE KINASE"/>
    <property type="match status" value="1"/>
</dbReference>
<evidence type="ECO:0000313" key="18">
    <source>
        <dbReference type="Proteomes" id="UP000186015"/>
    </source>
</evidence>
<keyword evidence="7 17" id="KW-0418">Kinase</keyword>
<dbReference type="SUPFAM" id="SSF158472">
    <property type="entry name" value="HAMP domain-like"/>
    <property type="match status" value="1"/>
</dbReference>
<dbReference type="SUPFAM" id="SSF47384">
    <property type="entry name" value="Homodimeric domain of signal transducing histidine kinase"/>
    <property type="match status" value="1"/>
</dbReference>
<dbReference type="GO" id="GO:0000155">
    <property type="term" value="F:phosphorelay sensor kinase activity"/>
    <property type="evidence" value="ECO:0007669"/>
    <property type="project" value="InterPro"/>
</dbReference>
<comment type="subcellular location">
    <subcellularLocation>
        <location evidence="2">Membrane</location>
        <topology evidence="2">Multi-pass membrane protein</topology>
    </subcellularLocation>
</comment>
<dbReference type="FunFam" id="1.10.287.130:FF:000001">
    <property type="entry name" value="Two-component sensor histidine kinase"/>
    <property type="match status" value="1"/>
</dbReference>
<dbReference type="Gene3D" id="1.10.287.130">
    <property type="match status" value="1"/>
</dbReference>
<dbReference type="RefSeq" id="WP_081350441.1">
    <property type="nucleotide sequence ID" value="NZ_FOAT01000003.1"/>
</dbReference>
<evidence type="ECO:0000256" key="4">
    <source>
        <dbReference type="ARBA" id="ARBA00022553"/>
    </source>
</evidence>
<dbReference type="PRINTS" id="PR00344">
    <property type="entry name" value="BCTRLSENSOR"/>
</dbReference>
<dbReference type="InterPro" id="IPR003661">
    <property type="entry name" value="HisK_dim/P_dom"/>
</dbReference>
<dbReference type="Gene3D" id="6.10.340.10">
    <property type="match status" value="1"/>
</dbReference>
<dbReference type="SMART" id="SM00388">
    <property type="entry name" value="HisKA"/>
    <property type="match status" value="1"/>
</dbReference>
<evidence type="ECO:0000256" key="14">
    <source>
        <dbReference type="SAM" id="Phobius"/>
    </source>
</evidence>
<dbReference type="SMART" id="SM00304">
    <property type="entry name" value="HAMP"/>
    <property type="match status" value="1"/>
</dbReference>
<dbReference type="CDD" id="cd00075">
    <property type="entry name" value="HATPase"/>
    <property type="match status" value="1"/>
</dbReference>
<evidence type="ECO:0000256" key="11">
    <source>
        <dbReference type="ARBA" id="ARBA00023136"/>
    </source>
</evidence>
<keyword evidence="10" id="KW-0843">Virulence</keyword>
<dbReference type="Pfam" id="PF00672">
    <property type="entry name" value="HAMP"/>
    <property type="match status" value="1"/>
</dbReference>
<sequence>MKKAIKYTPPASLKPVRHPPKQRMTMQFKLAMMFFIVMFISASISVSVLLLIFSPVMKENATTQMASFADSAKELQNQKEHYSYERIISLLNNSSYDVTKLEIDDKDLQAHKEEIDRSGYYISTEGIVPRAEMITVIDDVYVRVSTFNSENVFWIVNLVTIVAFMSSIMLGTIITTFVGRTMLQPIHDLSMATSEVARGNFSVRVRENGSDEYGTLQRNFNKMAQELSGIETLRGDFISNVSHEFKTPLASIQGFAKLLQNPTLSMEDRDEYTQIIIDETSRLSKLSSNILNLTRLENQTTIGKKKRFRIDEQIRKIILMLEPEWSKKDIDMDIDLEDIIYVGNEDLMGQIWQNIVNNAIKFTPQGGQIKVNLFRGEMGIVIKVWDNGPQIPAEKKDKIFEKFYQGDRSRATEGNGLGLALVKRIVDLADGKITVDNPFEGGVVFVVELPYQIEDMM</sequence>
<dbReference type="CDD" id="cd00082">
    <property type="entry name" value="HisKA"/>
    <property type="match status" value="1"/>
</dbReference>
<evidence type="ECO:0000256" key="8">
    <source>
        <dbReference type="ARBA" id="ARBA00022989"/>
    </source>
</evidence>
<evidence type="ECO:0000256" key="2">
    <source>
        <dbReference type="ARBA" id="ARBA00004141"/>
    </source>
</evidence>
<dbReference type="SUPFAM" id="SSF55874">
    <property type="entry name" value="ATPase domain of HSP90 chaperone/DNA topoisomerase II/histidine kinase"/>
    <property type="match status" value="1"/>
</dbReference>
<evidence type="ECO:0000259" key="16">
    <source>
        <dbReference type="PROSITE" id="PS50885"/>
    </source>
</evidence>
<feature type="transmembrane region" description="Helical" evidence="14">
    <location>
        <begin position="152"/>
        <end position="178"/>
    </location>
</feature>
<evidence type="ECO:0000256" key="7">
    <source>
        <dbReference type="ARBA" id="ARBA00022777"/>
    </source>
</evidence>
<dbReference type="InterPro" id="IPR003660">
    <property type="entry name" value="HAMP_dom"/>
</dbReference>
<evidence type="ECO:0000256" key="13">
    <source>
        <dbReference type="ARBA" id="ARBA00040841"/>
    </source>
</evidence>
<dbReference type="CDD" id="cd06225">
    <property type="entry name" value="HAMP"/>
    <property type="match status" value="1"/>
</dbReference>
<dbReference type="GO" id="GO:0005886">
    <property type="term" value="C:plasma membrane"/>
    <property type="evidence" value="ECO:0007669"/>
    <property type="project" value="TreeGrafter"/>
</dbReference>
<dbReference type="Gene3D" id="3.30.565.10">
    <property type="entry name" value="Histidine kinase-like ATPase, C-terminal domain"/>
    <property type="match status" value="1"/>
</dbReference>
<keyword evidence="9" id="KW-0902">Two-component regulatory system</keyword>
<evidence type="ECO:0000256" key="6">
    <source>
        <dbReference type="ARBA" id="ARBA00022692"/>
    </source>
</evidence>
<dbReference type="Proteomes" id="UP000186015">
    <property type="component" value="Unassembled WGS sequence"/>
</dbReference>
<protein>
    <recommendedName>
        <fullName evidence="13">Heme sensor protein HssS</fullName>
        <ecNumber evidence="3">2.7.13.3</ecNumber>
    </recommendedName>
</protein>
<comment type="catalytic activity">
    <reaction evidence="1">
        <text>ATP + protein L-histidine = ADP + protein N-phospho-L-histidine.</text>
        <dbReference type="EC" id="2.7.13.3"/>
    </reaction>
</comment>
<evidence type="ECO:0000256" key="3">
    <source>
        <dbReference type="ARBA" id="ARBA00012438"/>
    </source>
</evidence>
<dbReference type="InterPro" id="IPR004358">
    <property type="entry name" value="Sig_transdc_His_kin-like_C"/>
</dbReference>
<feature type="domain" description="Histidine kinase" evidence="15">
    <location>
        <begin position="240"/>
        <end position="453"/>
    </location>
</feature>
<dbReference type="EC" id="2.7.13.3" evidence="3"/>
<comment type="function">
    <text evidence="12">Member of the two-component regulatory system HssS/HssR involved in intracellular heme homeostasis and tempering of staphylococcal virulence. HssS functions as a heme sensor histidine kinase which is autophosphorylated at a histidine residue and transfers its phosphate group to an aspartate residue of HssR. HssR/HssS activates the expression of hrtAB, an efflux pump, in response to extracellular heme, hemin, hemoglobin or blood.</text>
</comment>
<dbReference type="OrthoDB" id="9813151at2"/>
<name>A0A1H7HQC5_RUMAL</name>
<dbReference type="EMBL" id="FOAT01000003">
    <property type="protein sequence ID" value="SEK52566.1"/>
    <property type="molecule type" value="Genomic_DNA"/>
</dbReference>
<dbReference type="PROSITE" id="PS50885">
    <property type="entry name" value="HAMP"/>
    <property type="match status" value="1"/>
</dbReference>
<keyword evidence="6 14" id="KW-0812">Transmembrane</keyword>
<dbReference type="InterPro" id="IPR005467">
    <property type="entry name" value="His_kinase_dom"/>
</dbReference>
<dbReference type="Pfam" id="PF00512">
    <property type="entry name" value="HisKA"/>
    <property type="match status" value="1"/>
</dbReference>
<proteinExistence type="predicted"/>
<reference evidence="17 18" key="1">
    <citation type="submission" date="2016-10" db="EMBL/GenBank/DDBJ databases">
        <authorList>
            <person name="de Groot N.N."/>
        </authorList>
    </citation>
    <scope>NUCLEOTIDE SEQUENCE [LARGE SCALE GENOMIC DNA]</scope>
    <source>
        <strain evidence="17 18">KH2T6</strain>
    </source>
</reference>
<evidence type="ECO:0000256" key="12">
    <source>
        <dbReference type="ARBA" id="ARBA00037219"/>
    </source>
</evidence>
<keyword evidence="8 14" id="KW-1133">Transmembrane helix</keyword>